<evidence type="ECO:0000313" key="1">
    <source>
        <dbReference type="EMBL" id="RXJ60810.1"/>
    </source>
</evidence>
<evidence type="ECO:0000313" key="2">
    <source>
        <dbReference type="Proteomes" id="UP000290657"/>
    </source>
</evidence>
<dbReference type="RefSeq" id="WP_128994945.1">
    <property type="nucleotide sequence ID" value="NZ_PDKN01000001.1"/>
</dbReference>
<proteinExistence type="predicted"/>
<reference evidence="1 2" key="1">
    <citation type="submission" date="2017-10" db="EMBL/GenBank/DDBJ databases">
        <title>Genomics of the genus Arcobacter.</title>
        <authorList>
            <person name="Perez-Cataluna A."/>
            <person name="Figueras M.J."/>
        </authorList>
    </citation>
    <scope>NUCLEOTIDE SEQUENCE [LARGE SCALE GENOMIC DNA]</scope>
    <source>
        <strain evidence="1 2">CECT 8987</strain>
    </source>
</reference>
<dbReference type="AlphaFoldDB" id="A0A4Q0XTG8"/>
<gene>
    <name evidence="1" type="ORF">CRV04_02005</name>
</gene>
<dbReference type="OrthoDB" id="5344299at2"/>
<sequence>MKLLGITIDFNDRKTCGLLPELCLQWDEKYEELEDNRELIKYWEKNITQVLEQTEKIVCGNIGTKSIVYSADADAISVIDSVFKEFKLDTIEYDDIMKCEHCLKYDYIANS</sequence>
<dbReference type="EMBL" id="PDKN01000001">
    <property type="protein sequence ID" value="RXJ60810.1"/>
    <property type="molecule type" value="Genomic_DNA"/>
</dbReference>
<keyword evidence="2" id="KW-1185">Reference proteome</keyword>
<name>A0A4Q0XTG8_9BACT</name>
<accession>A0A4Q0XTG8</accession>
<organism evidence="1 2">
    <name type="scientific">Candidatus Marinarcus aquaticus</name>
    <dbReference type="NCBI Taxonomy" id="2044504"/>
    <lineage>
        <taxon>Bacteria</taxon>
        <taxon>Pseudomonadati</taxon>
        <taxon>Campylobacterota</taxon>
        <taxon>Epsilonproteobacteria</taxon>
        <taxon>Campylobacterales</taxon>
        <taxon>Arcobacteraceae</taxon>
        <taxon>Candidatus Marinarcus</taxon>
    </lineage>
</organism>
<dbReference type="Proteomes" id="UP000290657">
    <property type="component" value="Unassembled WGS sequence"/>
</dbReference>
<protein>
    <submittedName>
        <fullName evidence="1">Uncharacterized protein</fullName>
    </submittedName>
</protein>
<comment type="caution">
    <text evidence="1">The sequence shown here is derived from an EMBL/GenBank/DDBJ whole genome shotgun (WGS) entry which is preliminary data.</text>
</comment>